<feature type="compositionally biased region" description="Basic and acidic residues" evidence="1">
    <location>
        <begin position="462"/>
        <end position="482"/>
    </location>
</feature>
<keyword evidence="3" id="KW-1185">Reference proteome</keyword>
<reference evidence="3" key="1">
    <citation type="submission" date="2016-03" db="EMBL/GenBank/DDBJ databases">
        <authorList>
            <person name="Guldener U."/>
        </authorList>
    </citation>
    <scope>NUCLEOTIDE SEQUENCE [LARGE SCALE GENOMIC DNA]</scope>
    <source>
        <strain evidence="3">04CH-RAC-A.6.1</strain>
    </source>
</reference>
<feature type="compositionally biased region" description="Low complexity" evidence="1">
    <location>
        <begin position="46"/>
        <end position="68"/>
    </location>
</feature>
<dbReference type="Proteomes" id="UP000178912">
    <property type="component" value="Unassembled WGS sequence"/>
</dbReference>
<gene>
    <name evidence="2" type="ORF">RAG0_16367</name>
</gene>
<evidence type="ECO:0000313" key="2">
    <source>
        <dbReference type="EMBL" id="CZT12595.1"/>
    </source>
</evidence>
<feature type="compositionally biased region" description="Polar residues" evidence="1">
    <location>
        <begin position="530"/>
        <end position="542"/>
    </location>
</feature>
<feature type="compositionally biased region" description="Low complexity" evidence="1">
    <location>
        <begin position="343"/>
        <end position="352"/>
    </location>
</feature>
<evidence type="ECO:0000313" key="3">
    <source>
        <dbReference type="Proteomes" id="UP000178912"/>
    </source>
</evidence>
<evidence type="ECO:0000256" key="1">
    <source>
        <dbReference type="SAM" id="MobiDB-lite"/>
    </source>
</evidence>
<feature type="region of interest" description="Disordered" evidence="1">
    <location>
        <begin position="521"/>
        <end position="542"/>
    </location>
</feature>
<feature type="region of interest" description="Disordered" evidence="1">
    <location>
        <begin position="300"/>
        <end position="324"/>
    </location>
</feature>
<protein>
    <submittedName>
        <fullName evidence="2">Uncharacterized protein</fullName>
    </submittedName>
</protein>
<feature type="compositionally biased region" description="Basic and acidic residues" evidence="1">
    <location>
        <begin position="69"/>
        <end position="89"/>
    </location>
</feature>
<organism evidence="2 3">
    <name type="scientific">Rhynchosporium agropyri</name>
    <dbReference type="NCBI Taxonomy" id="914238"/>
    <lineage>
        <taxon>Eukaryota</taxon>
        <taxon>Fungi</taxon>
        <taxon>Dikarya</taxon>
        <taxon>Ascomycota</taxon>
        <taxon>Pezizomycotina</taxon>
        <taxon>Leotiomycetes</taxon>
        <taxon>Helotiales</taxon>
        <taxon>Ploettnerulaceae</taxon>
        <taxon>Rhynchosporium</taxon>
    </lineage>
</organism>
<name>A0A1E1LQ20_9HELO</name>
<feature type="region of interest" description="Disordered" evidence="1">
    <location>
        <begin position="343"/>
        <end position="482"/>
    </location>
</feature>
<feature type="region of interest" description="Disordered" evidence="1">
    <location>
        <begin position="1"/>
        <end position="130"/>
    </location>
</feature>
<feature type="compositionally biased region" description="Low complexity" evidence="1">
    <location>
        <begin position="360"/>
        <end position="377"/>
    </location>
</feature>
<dbReference type="AlphaFoldDB" id="A0A1E1LQ20"/>
<sequence length="542" mass="59385">MAASPTAMPGTFDFHTRRATRDTAPPRLSGAKSHIFQPPRTPNGGASASSSLILTRSRSSTSIMSISSTREKLGPRKRTREDYHERSVETPRNGNNIDYGTEDWSAIDTGDDRDRRTPGSPKPFVNTRYQLAGGMDTPSLLASQRTEMRNQYGDEGYRKSLADTKRPSTRDLWGDQEQVDGGDYFGRECNGRGRYSSSFNQTQHSLGGGASGGEGWSKTAIQVAGAVVGKAWEFCKTGAAVFRGFQAGGGTRYQINVCGIDKSFEPVGKNIWEEKNEYEDRELTPLPGQYPTELDFVHDYMDRPPPLPTSEYTPPRPSKRRQISANQVEIAQEELAKNWVVVSPQTTNTSTPSKPPAPAPRYSRFSQQTTSSSSRRSVVNANTYNRPASRAGLGTPIVARRPALSTQTSRISHAGSPALNRSQGASYASPRSPANSGSKIPRATGSPLRPAYQHAQGIESPAAKEAKRWATMKKREEREADESIRRLDAQLKAMIKEGKEALGTKIEVDMEDDLDVGLGLGFGSPRSRSRLGNCNSSKKWAF</sequence>
<accession>A0A1E1LQ20</accession>
<dbReference type="OrthoDB" id="5138418at2759"/>
<dbReference type="EMBL" id="FJUX01000164">
    <property type="protein sequence ID" value="CZT12595.1"/>
    <property type="molecule type" value="Genomic_DNA"/>
</dbReference>
<proteinExistence type="predicted"/>